<evidence type="ECO:0000313" key="8">
    <source>
        <dbReference type="EMBL" id="TXC68941.1"/>
    </source>
</evidence>
<reference evidence="8 9" key="1">
    <citation type="submission" date="2019-08" db="EMBL/GenBank/DDBJ databases">
        <title>Sphingorhabdus soil sp. nov., isolated from arctic soil.</title>
        <authorList>
            <person name="Liu Y."/>
        </authorList>
    </citation>
    <scope>NUCLEOTIDE SEQUENCE [LARGE SCALE GENOMIC DNA]</scope>
    <source>
        <strain evidence="8 9">D-2Q-5-6</strain>
    </source>
</reference>
<dbReference type="GO" id="GO:0003755">
    <property type="term" value="F:peptidyl-prolyl cis-trans isomerase activity"/>
    <property type="evidence" value="ECO:0007669"/>
    <property type="project" value="UniProtKB-KW"/>
</dbReference>
<organism evidence="8 9">
    <name type="scientific">Flavisphingopyxis soli</name>
    <dbReference type="NCBI Taxonomy" id="2601267"/>
    <lineage>
        <taxon>Bacteria</taxon>
        <taxon>Pseudomonadati</taxon>
        <taxon>Pseudomonadota</taxon>
        <taxon>Alphaproteobacteria</taxon>
        <taxon>Sphingomonadales</taxon>
        <taxon>Sphingopyxidaceae</taxon>
        <taxon>Flavisphingopyxis</taxon>
    </lineage>
</organism>
<dbReference type="Pfam" id="PF00639">
    <property type="entry name" value="Rotamase"/>
    <property type="match status" value="1"/>
</dbReference>
<evidence type="ECO:0000256" key="2">
    <source>
        <dbReference type="ARBA" id="ARBA00022729"/>
    </source>
</evidence>
<accession>A0A5C6U9S4</accession>
<sequence length="447" mass="47708">MEMFMRSMNFVVAKVVLGTSCCALAAAALAQTTIDERATGAAAADASAASDPNVYRPTARVNGEIITQTDIDQRTALFAFVNNAKLSPEESEQLKVQVFSALVDEKLKIQEAKANDIVVSDEEVLARFNQVAAQYGQTPQAFAKALAANGSSSVSLASQLRAEMAWDRLLGRKVEPFTSVSTEEVQAIIDRMKLAKGTAEYRLAEIYLSASPETAQATFDNAERIVEKIKQGGSFGEFARQFSEASTAVVGGDLGYVRLDQLPASLAETAAQLQPGQLAGPIEVPGGFSIVYLVDVKRILMADARDAVLSLKQMTMAFPPGTTPETGNAMAAKFVTATQQLNGCGSVDAAAAQLDAKVVSREDVAMRDLPAQLQTTLSTLAVGRATQPFGSQKEGISVLVLCGRETPSDVAAPSASVVEQQLLNDKIDKRAKRYLRDLRLDALIQYS</sequence>
<dbReference type="PANTHER" id="PTHR47637:SF1">
    <property type="entry name" value="CHAPERONE SURA"/>
    <property type="match status" value="1"/>
</dbReference>
<evidence type="ECO:0000259" key="7">
    <source>
        <dbReference type="PROSITE" id="PS50198"/>
    </source>
</evidence>
<dbReference type="PROSITE" id="PS50198">
    <property type="entry name" value="PPIC_PPIASE_2"/>
    <property type="match status" value="1"/>
</dbReference>
<evidence type="ECO:0000256" key="5">
    <source>
        <dbReference type="PROSITE-ProRule" id="PRU00278"/>
    </source>
</evidence>
<name>A0A5C6U9S4_9SPHN</name>
<dbReference type="InterPro" id="IPR000297">
    <property type="entry name" value="PPIase_PpiC"/>
</dbReference>
<dbReference type="SUPFAM" id="SSF109998">
    <property type="entry name" value="Triger factor/SurA peptide-binding domain-like"/>
    <property type="match status" value="1"/>
</dbReference>
<feature type="domain" description="PpiC" evidence="7">
    <location>
        <begin position="198"/>
        <end position="295"/>
    </location>
</feature>
<keyword evidence="9" id="KW-1185">Reference proteome</keyword>
<dbReference type="InterPro" id="IPR046357">
    <property type="entry name" value="PPIase_dom_sf"/>
</dbReference>
<keyword evidence="5" id="KW-0697">Rotamase</keyword>
<keyword evidence="2 6" id="KW-0732">Signal</keyword>
<gene>
    <name evidence="8" type="ORF">FSZ31_08270</name>
</gene>
<protein>
    <recommendedName>
        <fullName evidence="1">Parvulin-like PPIase</fullName>
    </recommendedName>
    <alternativeName>
        <fullName evidence="3">Peptidyl-prolyl cis-trans isomerase plp</fullName>
    </alternativeName>
    <alternativeName>
        <fullName evidence="4">Rotamase plp</fullName>
    </alternativeName>
</protein>
<feature type="chain" id="PRO_5022693200" description="Parvulin-like PPIase" evidence="6">
    <location>
        <begin position="26"/>
        <end position="447"/>
    </location>
</feature>
<keyword evidence="5 8" id="KW-0413">Isomerase</keyword>
<feature type="signal peptide" evidence="6">
    <location>
        <begin position="1"/>
        <end position="25"/>
    </location>
</feature>
<evidence type="ECO:0000256" key="4">
    <source>
        <dbReference type="ARBA" id="ARBA00031484"/>
    </source>
</evidence>
<evidence type="ECO:0000256" key="1">
    <source>
        <dbReference type="ARBA" id="ARBA00018370"/>
    </source>
</evidence>
<dbReference type="EMBL" id="VOPY01000002">
    <property type="protein sequence ID" value="TXC68941.1"/>
    <property type="molecule type" value="Genomic_DNA"/>
</dbReference>
<dbReference type="Gene3D" id="3.10.50.40">
    <property type="match status" value="1"/>
</dbReference>
<proteinExistence type="predicted"/>
<dbReference type="OrthoDB" id="9791746at2"/>
<dbReference type="Gene3D" id="1.10.4030.10">
    <property type="entry name" value="Porin chaperone SurA, peptide-binding domain"/>
    <property type="match status" value="1"/>
</dbReference>
<dbReference type="InterPro" id="IPR050280">
    <property type="entry name" value="OMP_Chaperone_SurA"/>
</dbReference>
<dbReference type="PANTHER" id="PTHR47637">
    <property type="entry name" value="CHAPERONE SURA"/>
    <property type="match status" value="1"/>
</dbReference>
<comment type="caution">
    <text evidence="8">The sequence shown here is derived from an EMBL/GenBank/DDBJ whole genome shotgun (WGS) entry which is preliminary data.</text>
</comment>
<dbReference type="Proteomes" id="UP000321129">
    <property type="component" value="Unassembled WGS sequence"/>
</dbReference>
<evidence type="ECO:0000256" key="3">
    <source>
        <dbReference type="ARBA" id="ARBA00030642"/>
    </source>
</evidence>
<dbReference type="Pfam" id="PF13624">
    <property type="entry name" value="SurA_N_3"/>
    <property type="match status" value="1"/>
</dbReference>
<dbReference type="InterPro" id="IPR027304">
    <property type="entry name" value="Trigger_fact/SurA_dom_sf"/>
</dbReference>
<dbReference type="AlphaFoldDB" id="A0A5C6U9S4"/>
<evidence type="ECO:0000256" key="6">
    <source>
        <dbReference type="SAM" id="SignalP"/>
    </source>
</evidence>
<dbReference type="SUPFAM" id="SSF54534">
    <property type="entry name" value="FKBP-like"/>
    <property type="match status" value="2"/>
</dbReference>
<evidence type="ECO:0000313" key="9">
    <source>
        <dbReference type="Proteomes" id="UP000321129"/>
    </source>
</evidence>